<dbReference type="NCBIfam" id="NF001531">
    <property type="entry name" value="PRK00364.2-2"/>
    <property type="match status" value="1"/>
</dbReference>
<dbReference type="Proteomes" id="UP000322214">
    <property type="component" value="Chromosome"/>
</dbReference>
<dbReference type="HAMAP" id="MF_00580">
    <property type="entry name" value="CH10"/>
    <property type="match status" value="1"/>
</dbReference>
<dbReference type="GO" id="GO:0005524">
    <property type="term" value="F:ATP binding"/>
    <property type="evidence" value="ECO:0007669"/>
    <property type="project" value="InterPro"/>
</dbReference>
<accession>A0A5B9PHH7</accession>
<dbReference type="InterPro" id="IPR020818">
    <property type="entry name" value="Chaperonin_GroES"/>
</dbReference>
<keyword evidence="6" id="KW-1185">Reference proteome</keyword>
<comment type="similarity">
    <text evidence="1 3 4">Belongs to the GroES chaperonin family.</text>
</comment>
<dbReference type="NCBIfam" id="NF001533">
    <property type="entry name" value="PRK00364.2-4"/>
    <property type="match status" value="1"/>
</dbReference>
<protein>
    <recommendedName>
        <fullName evidence="3">Co-chaperonin GroES</fullName>
    </recommendedName>
    <alternativeName>
        <fullName evidence="3">10 kDa chaperonin</fullName>
    </alternativeName>
    <alternativeName>
        <fullName evidence="3">Chaperonin-10</fullName>
        <shortName evidence="3">Cpn10</shortName>
    </alternativeName>
</protein>
<dbReference type="OrthoDB" id="9806791at2"/>
<reference evidence="5 6" key="1">
    <citation type="submission" date="2019-08" db="EMBL/GenBank/DDBJ databases">
        <title>Deep-cultivation of Planctomycetes and their phenomic and genomic characterization uncovers novel biology.</title>
        <authorList>
            <person name="Wiegand S."/>
            <person name="Jogler M."/>
            <person name="Boedeker C."/>
            <person name="Pinto D."/>
            <person name="Vollmers J."/>
            <person name="Rivas-Marin E."/>
            <person name="Kohn T."/>
            <person name="Peeters S.H."/>
            <person name="Heuer A."/>
            <person name="Rast P."/>
            <person name="Oberbeckmann S."/>
            <person name="Bunk B."/>
            <person name="Jeske O."/>
            <person name="Meyerdierks A."/>
            <person name="Storesund J.E."/>
            <person name="Kallscheuer N."/>
            <person name="Luecker S."/>
            <person name="Lage O.M."/>
            <person name="Pohl T."/>
            <person name="Merkel B.J."/>
            <person name="Hornburger P."/>
            <person name="Mueller R.-W."/>
            <person name="Bruemmer F."/>
            <person name="Labrenz M."/>
            <person name="Spormann A.M."/>
            <person name="Op den Camp H."/>
            <person name="Overmann J."/>
            <person name="Amann R."/>
            <person name="Jetten M.S.M."/>
            <person name="Mascher T."/>
            <person name="Medema M.H."/>
            <person name="Devos D.P."/>
            <person name="Kaster A.-K."/>
            <person name="Ovreas L."/>
            <person name="Rohde M."/>
            <person name="Galperin M.Y."/>
            <person name="Jogler C."/>
        </authorList>
    </citation>
    <scope>NUCLEOTIDE SEQUENCE [LARGE SCALE GENOMIC DNA]</scope>
    <source>
        <strain evidence="5 6">FC18</strain>
    </source>
</reference>
<dbReference type="InterPro" id="IPR018369">
    <property type="entry name" value="Chaprnonin_Cpn10_CS"/>
</dbReference>
<evidence type="ECO:0000256" key="1">
    <source>
        <dbReference type="ARBA" id="ARBA00006975"/>
    </source>
</evidence>
<dbReference type="PANTHER" id="PTHR10772:SF58">
    <property type="entry name" value="CO-CHAPERONIN GROES"/>
    <property type="match status" value="1"/>
</dbReference>
<dbReference type="PANTHER" id="PTHR10772">
    <property type="entry name" value="10 KDA HEAT SHOCK PROTEIN"/>
    <property type="match status" value="1"/>
</dbReference>
<dbReference type="PROSITE" id="PS00681">
    <property type="entry name" value="CHAPERONINS_CPN10"/>
    <property type="match status" value="1"/>
</dbReference>
<dbReference type="KEGG" id="mff:MFFC18_46720"/>
<dbReference type="InterPro" id="IPR037124">
    <property type="entry name" value="Chaperonin_GroES_sf"/>
</dbReference>
<dbReference type="InterPro" id="IPR011032">
    <property type="entry name" value="GroES-like_sf"/>
</dbReference>
<comment type="function">
    <text evidence="3 4">Together with the chaperonin GroEL, plays an essential role in assisting protein folding. The GroEL-GroES system forms a nano-cage that allows encapsulation of the non-native substrate proteins and provides a physical environment optimized to promote and accelerate protein folding. GroES binds to the apical surface of the GroEL ring, thereby capping the opening of the GroEL channel.</text>
</comment>
<evidence type="ECO:0000256" key="3">
    <source>
        <dbReference type="HAMAP-Rule" id="MF_00580"/>
    </source>
</evidence>
<sequence length="95" mass="9964">MRIEPLGDKIVVKRMAAEEVTAGGILLPGSAQEKPAQGKVLSVGNGRMLPDGSRAGFQVSEGDRVLFSSYAGSEIEIDGNHLLIMSEAEILAVLA</sequence>
<dbReference type="GO" id="GO:0051087">
    <property type="term" value="F:protein-folding chaperone binding"/>
    <property type="evidence" value="ECO:0007669"/>
    <property type="project" value="TreeGrafter"/>
</dbReference>
<dbReference type="GO" id="GO:0046872">
    <property type="term" value="F:metal ion binding"/>
    <property type="evidence" value="ECO:0007669"/>
    <property type="project" value="TreeGrafter"/>
</dbReference>
<dbReference type="RefSeq" id="WP_075083693.1">
    <property type="nucleotide sequence ID" value="NZ_CP042912.1"/>
</dbReference>
<dbReference type="EMBL" id="CP042912">
    <property type="protein sequence ID" value="QEG24750.1"/>
    <property type="molecule type" value="Genomic_DNA"/>
</dbReference>
<keyword evidence="2 3" id="KW-0143">Chaperone</keyword>
<dbReference type="Gene3D" id="2.30.33.40">
    <property type="entry name" value="GroES chaperonin"/>
    <property type="match status" value="1"/>
</dbReference>
<name>A0A5B9PHH7_9BACT</name>
<dbReference type="FunFam" id="2.30.33.40:FF:000001">
    <property type="entry name" value="10 kDa chaperonin"/>
    <property type="match status" value="1"/>
</dbReference>
<dbReference type="AlphaFoldDB" id="A0A5B9PHH7"/>
<dbReference type="SMART" id="SM00883">
    <property type="entry name" value="Cpn10"/>
    <property type="match status" value="1"/>
</dbReference>
<evidence type="ECO:0000256" key="2">
    <source>
        <dbReference type="ARBA" id="ARBA00023186"/>
    </source>
</evidence>
<dbReference type="GO" id="GO:0051082">
    <property type="term" value="F:unfolded protein binding"/>
    <property type="evidence" value="ECO:0007669"/>
    <property type="project" value="TreeGrafter"/>
</dbReference>
<dbReference type="CDD" id="cd00320">
    <property type="entry name" value="cpn10"/>
    <property type="match status" value="1"/>
</dbReference>
<comment type="subunit">
    <text evidence="3">Heptamer of 7 subunits arranged in a ring. Interacts with the chaperonin GroEL.</text>
</comment>
<dbReference type="PRINTS" id="PR00297">
    <property type="entry name" value="CHAPERONIN10"/>
</dbReference>
<evidence type="ECO:0000313" key="6">
    <source>
        <dbReference type="Proteomes" id="UP000322214"/>
    </source>
</evidence>
<dbReference type="GO" id="GO:0005737">
    <property type="term" value="C:cytoplasm"/>
    <property type="evidence" value="ECO:0007669"/>
    <property type="project" value="UniProtKB-SubCell"/>
</dbReference>
<proteinExistence type="inferred from homology"/>
<evidence type="ECO:0000256" key="4">
    <source>
        <dbReference type="RuleBase" id="RU000535"/>
    </source>
</evidence>
<gene>
    <name evidence="5" type="primary">groS_4</name>
    <name evidence="3" type="synonym">groES</name>
    <name evidence="3" type="synonym">groS</name>
    <name evidence="5" type="ORF">MFFC18_46720</name>
</gene>
<organism evidence="5 6">
    <name type="scientific">Mariniblastus fucicola</name>
    <dbReference type="NCBI Taxonomy" id="980251"/>
    <lineage>
        <taxon>Bacteria</taxon>
        <taxon>Pseudomonadati</taxon>
        <taxon>Planctomycetota</taxon>
        <taxon>Planctomycetia</taxon>
        <taxon>Pirellulales</taxon>
        <taxon>Pirellulaceae</taxon>
        <taxon>Mariniblastus</taxon>
    </lineage>
</organism>
<evidence type="ECO:0000313" key="5">
    <source>
        <dbReference type="EMBL" id="QEG24750.1"/>
    </source>
</evidence>
<dbReference type="SUPFAM" id="SSF50129">
    <property type="entry name" value="GroES-like"/>
    <property type="match status" value="1"/>
</dbReference>
<dbReference type="STRING" id="980251.GCA_001642875_00897"/>
<dbReference type="GO" id="GO:0044183">
    <property type="term" value="F:protein folding chaperone"/>
    <property type="evidence" value="ECO:0007669"/>
    <property type="project" value="InterPro"/>
</dbReference>
<dbReference type="Pfam" id="PF00166">
    <property type="entry name" value="Cpn10"/>
    <property type="match status" value="1"/>
</dbReference>
<keyword evidence="3" id="KW-0963">Cytoplasm</keyword>
<comment type="subcellular location">
    <subcellularLocation>
        <location evidence="3">Cytoplasm</location>
    </subcellularLocation>
</comment>